<name>A0AAV5EQ54_ELECO</name>
<dbReference type="AlphaFoldDB" id="A0AAV5EQ54"/>
<keyword evidence="1" id="KW-1133">Transmembrane helix</keyword>
<proteinExistence type="predicted"/>
<dbReference type="Proteomes" id="UP001054889">
    <property type="component" value="Unassembled WGS sequence"/>
</dbReference>
<protein>
    <submittedName>
        <fullName evidence="2">Uncharacterized protein</fullName>
    </submittedName>
</protein>
<dbReference type="EMBL" id="BQKI01000078">
    <property type="protein sequence ID" value="GJN25449.1"/>
    <property type="molecule type" value="Genomic_DNA"/>
</dbReference>
<evidence type="ECO:0000313" key="2">
    <source>
        <dbReference type="EMBL" id="GJN25449.1"/>
    </source>
</evidence>
<reference evidence="2" key="2">
    <citation type="submission" date="2021-12" db="EMBL/GenBank/DDBJ databases">
        <title>Resequencing data analysis of finger millet.</title>
        <authorList>
            <person name="Hatakeyama M."/>
            <person name="Aluri S."/>
            <person name="Balachadran M.T."/>
            <person name="Sivarajan S.R."/>
            <person name="Poveda L."/>
            <person name="Shimizu-Inatsugi R."/>
            <person name="Schlapbach R."/>
            <person name="Sreeman S.M."/>
            <person name="Shimizu K.K."/>
        </authorList>
    </citation>
    <scope>NUCLEOTIDE SEQUENCE</scope>
</reference>
<organism evidence="2 3">
    <name type="scientific">Eleusine coracana subsp. coracana</name>
    <dbReference type="NCBI Taxonomy" id="191504"/>
    <lineage>
        <taxon>Eukaryota</taxon>
        <taxon>Viridiplantae</taxon>
        <taxon>Streptophyta</taxon>
        <taxon>Embryophyta</taxon>
        <taxon>Tracheophyta</taxon>
        <taxon>Spermatophyta</taxon>
        <taxon>Magnoliopsida</taxon>
        <taxon>Liliopsida</taxon>
        <taxon>Poales</taxon>
        <taxon>Poaceae</taxon>
        <taxon>PACMAD clade</taxon>
        <taxon>Chloridoideae</taxon>
        <taxon>Cynodonteae</taxon>
        <taxon>Eleusininae</taxon>
        <taxon>Eleusine</taxon>
    </lineage>
</organism>
<evidence type="ECO:0000256" key="1">
    <source>
        <dbReference type="SAM" id="Phobius"/>
    </source>
</evidence>
<keyword evidence="1" id="KW-0812">Transmembrane</keyword>
<accession>A0AAV5EQ54</accession>
<reference evidence="2" key="1">
    <citation type="journal article" date="2018" name="DNA Res.">
        <title>Multiple hybrid de novo genome assembly of finger millet, an orphan allotetraploid crop.</title>
        <authorList>
            <person name="Hatakeyama M."/>
            <person name="Aluri S."/>
            <person name="Balachadran M.T."/>
            <person name="Sivarajan S.R."/>
            <person name="Patrignani A."/>
            <person name="Gruter S."/>
            <person name="Poveda L."/>
            <person name="Shimizu-Inatsugi R."/>
            <person name="Baeten J."/>
            <person name="Francoijs K.J."/>
            <person name="Nataraja K.N."/>
            <person name="Reddy Y.A.N."/>
            <person name="Phadnis S."/>
            <person name="Ravikumar R.L."/>
            <person name="Schlapbach R."/>
            <person name="Sreeman S.M."/>
            <person name="Shimizu K.K."/>
        </authorList>
    </citation>
    <scope>NUCLEOTIDE SEQUENCE</scope>
</reference>
<keyword evidence="3" id="KW-1185">Reference proteome</keyword>
<gene>
    <name evidence="2" type="primary">gb13276</name>
    <name evidence="2" type="ORF">PR202_gb13276</name>
</gene>
<keyword evidence="1" id="KW-0472">Membrane</keyword>
<feature type="transmembrane region" description="Helical" evidence="1">
    <location>
        <begin position="12"/>
        <end position="32"/>
    </location>
</feature>
<evidence type="ECO:0000313" key="3">
    <source>
        <dbReference type="Proteomes" id="UP001054889"/>
    </source>
</evidence>
<sequence length="63" mass="6937">MLLSVTIARRNSLLDLAVALVICSGTVLLAWLKLSALIGPKPCYVTMLMELCVHEIMIRILLV</sequence>
<comment type="caution">
    <text evidence="2">The sequence shown here is derived from an EMBL/GenBank/DDBJ whole genome shotgun (WGS) entry which is preliminary data.</text>
</comment>